<dbReference type="AlphaFoldDB" id="Q0ASW8"/>
<dbReference type="EMBL" id="CP000449">
    <property type="protein sequence ID" value="ABI64619.1"/>
    <property type="molecule type" value="Genomic_DNA"/>
</dbReference>
<dbReference type="Proteomes" id="UP000001964">
    <property type="component" value="Chromosome"/>
</dbReference>
<dbReference type="KEGG" id="mmr:Mmar10_0326"/>
<dbReference type="OrthoDB" id="7562173at2"/>
<accession>Q0ASW8</accession>
<keyword evidence="1" id="KW-0812">Transmembrane</keyword>
<gene>
    <name evidence="2" type="ordered locus">Mmar10_0326</name>
</gene>
<name>Q0ASW8_MARMM</name>
<keyword evidence="3" id="KW-1185">Reference proteome</keyword>
<proteinExistence type="predicted"/>
<dbReference type="HOGENOM" id="CLU_1114774_0_0_5"/>
<evidence type="ECO:0000313" key="3">
    <source>
        <dbReference type="Proteomes" id="UP000001964"/>
    </source>
</evidence>
<organism evidence="2 3">
    <name type="scientific">Maricaulis maris (strain MCS10)</name>
    <name type="common">Caulobacter maris</name>
    <dbReference type="NCBI Taxonomy" id="394221"/>
    <lineage>
        <taxon>Bacteria</taxon>
        <taxon>Pseudomonadati</taxon>
        <taxon>Pseudomonadota</taxon>
        <taxon>Alphaproteobacteria</taxon>
        <taxon>Maricaulales</taxon>
        <taxon>Maricaulaceae</taxon>
        <taxon>Maricaulis</taxon>
    </lineage>
</organism>
<reference evidence="2 3" key="1">
    <citation type="submission" date="2006-08" db="EMBL/GenBank/DDBJ databases">
        <title>Complete sequence of Maricaulis maris MCS10.</title>
        <authorList>
            <consortium name="US DOE Joint Genome Institute"/>
            <person name="Copeland A."/>
            <person name="Lucas S."/>
            <person name="Lapidus A."/>
            <person name="Barry K."/>
            <person name="Detter J.C."/>
            <person name="Glavina del Rio T."/>
            <person name="Hammon N."/>
            <person name="Israni S."/>
            <person name="Dalin E."/>
            <person name="Tice H."/>
            <person name="Pitluck S."/>
            <person name="Saunders E."/>
            <person name="Brettin T."/>
            <person name="Bruce D."/>
            <person name="Han C."/>
            <person name="Tapia R."/>
            <person name="Gilna P."/>
            <person name="Schmutz J."/>
            <person name="Larimer F."/>
            <person name="Land M."/>
            <person name="Hauser L."/>
            <person name="Kyrpides N."/>
            <person name="Mikhailova N."/>
            <person name="Viollier P."/>
            <person name="Stephens C."/>
            <person name="Richardson P."/>
        </authorList>
    </citation>
    <scope>NUCLEOTIDE SEQUENCE [LARGE SCALE GENOMIC DNA]</scope>
    <source>
        <strain evidence="2 3">MCS10</strain>
    </source>
</reference>
<dbReference type="eggNOG" id="ENOG50349RT">
    <property type="taxonomic scope" value="Bacteria"/>
</dbReference>
<dbReference type="RefSeq" id="WP_011642266.1">
    <property type="nucleotide sequence ID" value="NC_008347.1"/>
</dbReference>
<protein>
    <submittedName>
        <fullName evidence="2">Uncharacterized protein</fullName>
    </submittedName>
</protein>
<evidence type="ECO:0000256" key="1">
    <source>
        <dbReference type="SAM" id="Phobius"/>
    </source>
</evidence>
<dbReference type="STRING" id="394221.Mmar10_0326"/>
<feature type="transmembrane region" description="Helical" evidence="1">
    <location>
        <begin position="15"/>
        <end position="35"/>
    </location>
</feature>
<sequence length="249" mass="27758">MILARITKAIREQNWFAVAIEFVIVIAGVVIGFQVTDWRATIEARAEEAALLERLHSDLENVSSDRWDWAADRAGNRDLLISASAILFGDREGELTAAQCNALAQSHVFNSPSLDIPILTELLSTGELDLIRPLPVREAITQHFLSNGWSAEIDTAINHVIYNLSARHPQYFRFNYPDDPQDWNPLFDGSARCDGAGMRSDPRFLNELADNISKSVYFMRAVLEGPNESFRSLHAAVDAELGIEHEAAP</sequence>
<evidence type="ECO:0000313" key="2">
    <source>
        <dbReference type="EMBL" id="ABI64619.1"/>
    </source>
</evidence>
<keyword evidence="1" id="KW-1133">Transmembrane helix</keyword>
<keyword evidence="1" id="KW-0472">Membrane</keyword>